<evidence type="ECO:0000313" key="8">
    <source>
        <dbReference type="Proteomes" id="UP000503540"/>
    </source>
</evidence>
<keyword evidence="7" id="KW-0012">Acyltransferase</keyword>
<dbReference type="InterPro" id="IPR013746">
    <property type="entry name" value="HMG_CoA_synt_C_dom"/>
</dbReference>
<comment type="similarity">
    <text evidence="1">Belongs to the thiolase-like superfamily. HMG-CoA synthase family.</text>
</comment>
<dbReference type="AlphaFoldDB" id="A0A6G9Y6V2"/>
<feature type="active site" description="Acyl-thioester intermediate" evidence="3">
    <location>
        <position position="115"/>
    </location>
</feature>
<protein>
    <submittedName>
        <fullName evidence="7">Hydroxymethylglutaryl-CoA synthase</fullName>
        <ecNumber evidence="7">2.3.3.10</ecNumber>
    </submittedName>
</protein>
<dbReference type="CDD" id="cd00827">
    <property type="entry name" value="init_cond_enzymes"/>
    <property type="match status" value="1"/>
</dbReference>
<feature type="domain" description="Hydroxymethylglutaryl-coenzyme A synthase N-terminal" evidence="5">
    <location>
        <begin position="7"/>
        <end position="169"/>
    </location>
</feature>
<dbReference type="Gene3D" id="3.40.47.10">
    <property type="match status" value="2"/>
</dbReference>
<proteinExistence type="inferred from homology"/>
<feature type="binding site" evidence="4">
    <location>
        <position position="147"/>
    </location>
    <ligand>
        <name>(3S)-3-hydroxy-3-methylglutaryl-CoA</name>
        <dbReference type="ChEBI" id="CHEBI:43074"/>
    </ligand>
</feature>
<dbReference type="GO" id="GO:0004421">
    <property type="term" value="F:hydroxymethylglutaryl-CoA synthase activity"/>
    <property type="evidence" value="ECO:0007669"/>
    <property type="project" value="UniProtKB-EC"/>
</dbReference>
<dbReference type="InterPro" id="IPR013528">
    <property type="entry name" value="HMG_CoA_synth_N"/>
</dbReference>
<dbReference type="EC" id="2.3.3.10" evidence="7"/>
<name>A0A6G9Y6V2_9NOCA</name>
<feature type="domain" description="Hydroxymethylglutaryl-coenzyme A synthase C-terminal" evidence="6">
    <location>
        <begin position="179"/>
        <end position="252"/>
    </location>
</feature>
<sequence>MNETPSVGIHDMSFATTHYVLDLDELARHHNVNPAKYHVGLGQDAMSVPAPDEDIVTMAATAAAPILQRHGTDHLRTVLIATETGIDQAKAAALYLHPLLGLPSTTRVVELKQACYAGTAAVQMAAGLIARDPNQQVLVIASDIAHYQLDTPAEATQGAGAVALLVSADPAIARLDPVCGLYSADVMDFWRPNYRTTPIVDGHYSITSYLAAAAQAWRDYSGRGGRDLSEFASFCYHQPFTTMAFKAHHHLMCSAGITPDPTAIHAALRYTTDYNRVIGNSYTASLYLALTSLLDHAGDLTDAPIGLLSYGSGAVAEFFSVTVVPGYREHLRTTATSQAISSRKPIDYDDYRALHDTHLPTDGGRHVLDEHTTGGFRLAGVTNHIRVYETC</sequence>
<dbReference type="Pfam" id="PF01154">
    <property type="entry name" value="HMG_CoA_synt_N"/>
    <property type="match status" value="1"/>
</dbReference>
<feature type="binding site" evidence="4">
    <location>
        <position position="246"/>
    </location>
    <ligand>
        <name>(3S)-3-hydroxy-3-methylglutaryl-CoA</name>
        <dbReference type="ChEBI" id="CHEBI:43074"/>
    </ligand>
</feature>
<dbReference type="NCBIfam" id="TIGR01835">
    <property type="entry name" value="HMG-CoA-S_prok"/>
    <property type="match status" value="1"/>
</dbReference>
<dbReference type="RefSeq" id="WP_167471978.1">
    <property type="nucleotide sequence ID" value="NZ_CP046172.1"/>
</dbReference>
<dbReference type="Proteomes" id="UP000503540">
    <property type="component" value="Chromosome"/>
</dbReference>
<dbReference type="InterPro" id="IPR011554">
    <property type="entry name" value="HMG_CoA_synthase_prok"/>
</dbReference>
<feature type="binding site" evidence="4">
    <location>
        <position position="280"/>
    </location>
    <ligand>
        <name>(3S)-3-hydroxy-3-methylglutaryl-CoA</name>
        <dbReference type="ChEBI" id="CHEBI:43074"/>
    </ligand>
</feature>
<feature type="domain" description="Hydroxymethylglutaryl-coenzyme A synthase C-terminal" evidence="6">
    <location>
        <begin position="274"/>
        <end position="329"/>
    </location>
</feature>
<dbReference type="PANTHER" id="PTHR43323">
    <property type="entry name" value="3-HYDROXY-3-METHYLGLUTARYL COENZYME A SYNTHASE"/>
    <property type="match status" value="1"/>
</dbReference>
<dbReference type="GO" id="GO:0006084">
    <property type="term" value="P:acetyl-CoA metabolic process"/>
    <property type="evidence" value="ECO:0007669"/>
    <property type="project" value="InterPro"/>
</dbReference>
<keyword evidence="2 7" id="KW-0808">Transferase</keyword>
<accession>A0A6G9Y6V2</accession>
<dbReference type="SUPFAM" id="SSF53901">
    <property type="entry name" value="Thiolase-like"/>
    <property type="match status" value="2"/>
</dbReference>
<feature type="active site" description="Proton donor/acceptor" evidence="3">
    <location>
        <position position="83"/>
    </location>
</feature>
<evidence type="ECO:0000256" key="1">
    <source>
        <dbReference type="ARBA" id="ARBA00007061"/>
    </source>
</evidence>
<evidence type="ECO:0000259" key="5">
    <source>
        <dbReference type="Pfam" id="PF01154"/>
    </source>
</evidence>
<evidence type="ECO:0000313" key="7">
    <source>
        <dbReference type="EMBL" id="QIS08783.1"/>
    </source>
</evidence>
<gene>
    <name evidence="7" type="ORF">F5544_04345</name>
</gene>
<evidence type="ECO:0000256" key="4">
    <source>
        <dbReference type="PIRSR" id="PIRSR611554-2"/>
    </source>
</evidence>
<dbReference type="KEGG" id="nah:F5544_04345"/>
<feature type="active site" description="Proton donor/acceptor" evidence="3">
    <location>
        <position position="237"/>
    </location>
</feature>
<reference evidence="7 8" key="1">
    <citation type="journal article" date="2019" name="ACS Chem. Biol.">
        <title>Identification and Mobilization of a Cryptic Antibiotic Biosynthesis Gene Locus from a Human-Pathogenic Nocardia Isolate.</title>
        <authorList>
            <person name="Herisse M."/>
            <person name="Ishida K."/>
            <person name="Porter J.L."/>
            <person name="Howden B."/>
            <person name="Hertweck C."/>
            <person name="Stinear T.P."/>
            <person name="Pidot S.J."/>
        </authorList>
    </citation>
    <scope>NUCLEOTIDE SEQUENCE [LARGE SCALE GENOMIC DNA]</scope>
    <source>
        <strain evidence="7 8">AUSMDU00012717</strain>
    </source>
</reference>
<dbReference type="PANTHER" id="PTHR43323:SF2">
    <property type="entry name" value="HYDROXYMETHYLGLUTARYL-COA SYNTHASE"/>
    <property type="match status" value="1"/>
</dbReference>
<keyword evidence="8" id="KW-1185">Reference proteome</keyword>
<dbReference type="Pfam" id="PF08540">
    <property type="entry name" value="HMG_CoA_synt_C"/>
    <property type="match status" value="2"/>
</dbReference>
<dbReference type="EMBL" id="CP046172">
    <property type="protein sequence ID" value="QIS08783.1"/>
    <property type="molecule type" value="Genomic_DNA"/>
</dbReference>
<evidence type="ECO:0000256" key="3">
    <source>
        <dbReference type="PIRSR" id="PIRSR611554-1"/>
    </source>
</evidence>
<dbReference type="InterPro" id="IPR016039">
    <property type="entry name" value="Thiolase-like"/>
</dbReference>
<evidence type="ECO:0000259" key="6">
    <source>
        <dbReference type="Pfam" id="PF08540"/>
    </source>
</evidence>
<organism evidence="7 8">
    <name type="scientific">Nocardia arthritidis</name>
    <dbReference type="NCBI Taxonomy" id="228602"/>
    <lineage>
        <taxon>Bacteria</taxon>
        <taxon>Bacillati</taxon>
        <taxon>Actinomycetota</taxon>
        <taxon>Actinomycetes</taxon>
        <taxon>Mycobacteriales</taxon>
        <taxon>Nocardiaceae</taxon>
        <taxon>Nocardia</taxon>
    </lineage>
</organism>
<evidence type="ECO:0000256" key="2">
    <source>
        <dbReference type="ARBA" id="ARBA00022679"/>
    </source>
</evidence>